<evidence type="ECO:0000313" key="3">
    <source>
        <dbReference type="Proteomes" id="UP000030765"/>
    </source>
</evidence>
<sequence>MDAQGGPLGFGKANFGVLTRLGTVPRIVVKRPQATLARTRCGLAIAPTWGTPLTGSQQHSVVQRVVKSVLDDGFVALGGIVCVGGVPGELGIINTNQEYLQAPR</sequence>
<evidence type="ECO:0000313" key="1">
    <source>
        <dbReference type="EMBL" id="KFB37949.1"/>
    </source>
</evidence>
<dbReference type="VEuPathDB" id="VectorBase:ASIC005118"/>
<keyword evidence="1" id="KW-0067">ATP-binding</keyword>
<dbReference type="AlphaFoldDB" id="A0A084VJ05"/>
<organism evidence="1">
    <name type="scientific">Anopheles sinensis</name>
    <name type="common">Mosquito</name>
    <dbReference type="NCBI Taxonomy" id="74873"/>
    <lineage>
        <taxon>Eukaryota</taxon>
        <taxon>Metazoa</taxon>
        <taxon>Ecdysozoa</taxon>
        <taxon>Arthropoda</taxon>
        <taxon>Hexapoda</taxon>
        <taxon>Insecta</taxon>
        <taxon>Pterygota</taxon>
        <taxon>Neoptera</taxon>
        <taxon>Endopterygota</taxon>
        <taxon>Diptera</taxon>
        <taxon>Nematocera</taxon>
        <taxon>Culicoidea</taxon>
        <taxon>Culicidae</taxon>
        <taxon>Anophelinae</taxon>
        <taxon>Anopheles</taxon>
    </lineage>
</organism>
<keyword evidence="3" id="KW-1185">Reference proteome</keyword>
<keyword evidence="1" id="KW-0347">Helicase</keyword>
<accession>A0A084VJ05</accession>
<reference evidence="1 3" key="1">
    <citation type="journal article" date="2014" name="BMC Genomics">
        <title>Genome sequence of Anopheles sinensis provides insight into genetics basis of mosquito competence for malaria parasites.</title>
        <authorList>
            <person name="Zhou D."/>
            <person name="Zhang D."/>
            <person name="Ding G."/>
            <person name="Shi L."/>
            <person name="Hou Q."/>
            <person name="Ye Y."/>
            <person name="Xu Y."/>
            <person name="Zhou H."/>
            <person name="Xiong C."/>
            <person name="Li S."/>
            <person name="Yu J."/>
            <person name="Hong S."/>
            <person name="Yu X."/>
            <person name="Zou P."/>
            <person name="Chen C."/>
            <person name="Chang X."/>
            <person name="Wang W."/>
            <person name="Lv Y."/>
            <person name="Sun Y."/>
            <person name="Ma L."/>
            <person name="Shen B."/>
            <person name="Zhu C."/>
        </authorList>
    </citation>
    <scope>NUCLEOTIDE SEQUENCE [LARGE SCALE GENOMIC DNA]</scope>
</reference>
<dbReference type="Proteomes" id="UP000030765">
    <property type="component" value="Unassembled WGS sequence"/>
</dbReference>
<dbReference type="GO" id="GO:0004386">
    <property type="term" value="F:helicase activity"/>
    <property type="evidence" value="ECO:0007669"/>
    <property type="project" value="UniProtKB-KW"/>
</dbReference>
<dbReference type="EMBL" id="KE524855">
    <property type="protein sequence ID" value="KFB37949.1"/>
    <property type="molecule type" value="Genomic_DNA"/>
</dbReference>
<name>A0A084VJ05_ANOSI</name>
<protein>
    <submittedName>
        <fullName evidence="1 2">RNA helicase/RNAse III, putative</fullName>
    </submittedName>
</protein>
<keyword evidence="1" id="KW-0378">Hydrolase</keyword>
<proteinExistence type="predicted"/>
<dbReference type="EnsemblMetazoa" id="ASIC005118-RA">
    <property type="protein sequence ID" value="ASIC005118-PA"/>
    <property type="gene ID" value="ASIC005118"/>
</dbReference>
<keyword evidence="1" id="KW-0547">Nucleotide-binding</keyword>
<dbReference type="EMBL" id="ATLV01013421">
    <property type="status" value="NOT_ANNOTATED_CDS"/>
    <property type="molecule type" value="Genomic_DNA"/>
</dbReference>
<reference evidence="2" key="2">
    <citation type="submission" date="2020-05" db="UniProtKB">
        <authorList>
            <consortium name="EnsemblMetazoa"/>
        </authorList>
    </citation>
    <scope>IDENTIFICATION</scope>
</reference>
<evidence type="ECO:0000313" key="2">
    <source>
        <dbReference type="EnsemblMetazoa" id="ASIC005118-PA"/>
    </source>
</evidence>
<gene>
    <name evidence="1" type="ORF">ZHAS_00005118</name>
</gene>